<evidence type="ECO:0000259" key="4">
    <source>
        <dbReference type="Pfam" id="PF00535"/>
    </source>
</evidence>
<dbReference type="PANTHER" id="PTHR43179">
    <property type="entry name" value="RHAMNOSYLTRANSFERASE WBBL"/>
    <property type="match status" value="1"/>
</dbReference>
<dbReference type="Proteomes" id="UP000764045">
    <property type="component" value="Unassembled WGS sequence"/>
</dbReference>
<dbReference type="GO" id="GO:0016757">
    <property type="term" value="F:glycosyltransferase activity"/>
    <property type="evidence" value="ECO:0007669"/>
    <property type="project" value="UniProtKB-KW"/>
</dbReference>
<dbReference type="InterPro" id="IPR029044">
    <property type="entry name" value="Nucleotide-diphossugar_trans"/>
</dbReference>
<evidence type="ECO:0000313" key="5">
    <source>
        <dbReference type="EMBL" id="MBM6662414.1"/>
    </source>
</evidence>
<dbReference type="AlphaFoldDB" id="A0A938WQ96"/>
<dbReference type="SUPFAM" id="SSF53448">
    <property type="entry name" value="Nucleotide-diphospho-sugar transferases"/>
    <property type="match status" value="1"/>
</dbReference>
<keyword evidence="3" id="KW-0808">Transferase</keyword>
<sequence length="279" mass="31796">MIKKVAILLTCFNRKDTTLRCLKQLFAQQKSAEMDVFLCDDGSSDGTYEAVSSAYPKVHVFRGTGNLFWNRGMLASWEKARETKDYDAYIWLNDDTFLNDDALRELIYCSGLCNDECIICGAFCSENGDFSYGGRRNDDTAIIPNGTMQDVYWLNGNCVLVSRAVVLKIGLLDYMFQHHLGDFDYGLRAREAGIKVLTTRKYLGVCTPNTVRNNRARKDGLTIAARFKRLYSPMGDNPFVQFRYKFRHFGIKEAIKIFVALHVNNVLSDKQYAKKIASK</sequence>
<dbReference type="Gene3D" id="3.90.550.10">
    <property type="entry name" value="Spore Coat Polysaccharide Biosynthesis Protein SpsA, Chain A"/>
    <property type="match status" value="1"/>
</dbReference>
<feature type="domain" description="Glycosyltransferase 2-like" evidence="4">
    <location>
        <begin position="7"/>
        <end position="108"/>
    </location>
</feature>
<dbReference type="PANTHER" id="PTHR43179:SF12">
    <property type="entry name" value="GALACTOFURANOSYLTRANSFERASE GLFT2"/>
    <property type="match status" value="1"/>
</dbReference>
<dbReference type="Pfam" id="PF00535">
    <property type="entry name" value="Glycos_transf_2"/>
    <property type="match status" value="1"/>
</dbReference>
<protein>
    <submittedName>
        <fullName evidence="5">Glycosyltransferase family 2 protein</fullName>
    </submittedName>
</protein>
<organism evidence="5 6">
    <name type="scientific">Marseilla massiliensis</name>
    <dbReference type="NCBI Taxonomy" id="1841864"/>
    <lineage>
        <taxon>Bacteria</taxon>
        <taxon>Pseudomonadati</taxon>
        <taxon>Bacteroidota</taxon>
        <taxon>Bacteroidia</taxon>
        <taxon>Bacteroidales</taxon>
        <taxon>Prevotellaceae</taxon>
        <taxon>Marseilla</taxon>
    </lineage>
</organism>
<gene>
    <name evidence="5" type="ORF">H6B30_11740</name>
</gene>
<keyword evidence="6" id="KW-1185">Reference proteome</keyword>
<dbReference type="EMBL" id="JACJJL010000021">
    <property type="protein sequence ID" value="MBM6662414.1"/>
    <property type="molecule type" value="Genomic_DNA"/>
</dbReference>
<accession>A0A938WQ96</accession>
<comment type="caution">
    <text evidence="5">The sequence shown here is derived from an EMBL/GenBank/DDBJ whole genome shotgun (WGS) entry which is preliminary data.</text>
</comment>
<evidence type="ECO:0000256" key="1">
    <source>
        <dbReference type="ARBA" id="ARBA00006739"/>
    </source>
</evidence>
<name>A0A938WQ96_9BACT</name>
<evidence type="ECO:0000313" key="6">
    <source>
        <dbReference type="Proteomes" id="UP000764045"/>
    </source>
</evidence>
<dbReference type="InterPro" id="IPR001173">
    <property type="entry name" value="Glyco_trans_2-like"/>
</dbReference>
<comment type="similarity">
    <text evidence="1">Belongs to the glycosyltransferase 2 family.</text>
</comment>
<keyword evidence="2" id="KW-0328">Glycosyltransferase</keyword>
<reference evidence="5 6" key="1">
    <citation type="journal article" date="2021" name="Sci. Rep.">
        <title>The distribution of antibiotic resistance genes in chicken gut microbiota commensals.</title>
        <authorList>
            <person name="Juricova H."/>
            <person name="Matiasovicova J."/>
            <person name="Kubasova T."/>
            <person name="Cejkova D."/>
            <person name="Rychlik I."/>
        </authorList>
    </citation>
    <scope>NUCLEOTIDE SEQUENCE [LARGE SCALE GENOMIC DNA]</scope>
    <source>
        <strain evidence="5 6">An819</strain>
    </source>
</reference>
<proteinExistence type="inferred from homology"/>
<evidence type="ECO:0000256" key="2">
    <source>
        <dbReference type="ARBA" id="ARBA00022676"/>
    </source>
</evidence>
<dbReference type="RefSeq" id="WP_205110801.1">
    <property type="nucleotide sequence ID" value="NZ_JACJJL010000021.1"/>
</dbReference>
<evidence type="ECO:0000256" key="3">
    <source>
        <dbReference type="ARBA" id="ARBA00022679"/>
    </source>
</evidence>